<dbReference type="SUPFAM" id="SSF103481">
    <property type="entry name" value="Multidrug resistance efflux transporter EmrE"/>
    <property type="match status" value="1"/>
</dbReference>
<feature type="transmembrane region" description="Helical" evidence="6">
    <location>
        <begin position="265"/>
        <end position="283"/>
    </location>
</feature>
<evidence type="ECO:0000313" key="7">
    <source>
        <dbReference type="EMBL" id="KNC96619.1"/>
    </source>
</evidence>
<dbReference type="OrthoDB" id="408493at2759"/>
<dbReference type="InterPro" id="IPR007271">
    <property type="entry name" value="Nuc_sug_transpt"/>
</dbReference>
<dbReference type="EMBL" id="KQ257468">
    <property type="protein sequence ID" value="KNC96619.1"/>
    <property type="molecule type" value="Genomic_DNA"/>
</dbReference>
<evidence type="ECO:0000256" key="6">
    <source>
        <dbReference type="SAM" id="Phobius"/>
    </source>
</evidence>
<keyword evidence="2 6" id="KW-0812">Transmembrane</keyword>
<evidence type="ECO:0000256" key="4">
    <source>
        <dbReference type="ARBA" id="ARBA00023136"/>
    </source>
</evidence>
<dbReference type="AlphaFoldDB" id="A0A0L0H6N3"/>
<comment type="subcellular location">
    <subcellularLocation>
        <location evidence="1">Membrane</location>
        <topology evidence="1">Multi-pass membrane protein</topology>
    </subcellularLocation>
</comment>
<evidence type="ECO:0000256" key="5">
    <source>
        <dbReference type="SAM" id="MobiDB-lite"/>
    </source>
</evidence>
<feature type="transmembrane region" description="Helical" evidence="6">
    <location>
        <begin position="12"/>
        <end position="36"/>
    </location>
</feature>
<evidence type="ECO:0000256" key="1">
    <source>
        <dbReference type="ARBA" id="ARBA00004141"/>
    </source>
</evidence>
<evidence type="ECO:0000313" key="8">
    <source>
        <dbReference type="Proteomes" id="UP000053201"/>
    </source>
</evidence>
<dbReference type="Proteomes" id="UP000053201">
    <property type="component" value="Unassembled WGS sequence"/>
</dbReference>
<keyword evidence="3 6" id="KW-1133">Transmembrane helix</keyword>
<dbReference type="GeneID" id="27691378"/>
<reference evidence="7 8" key="1">
    <citation type="submission" date="2009-08" db="EMBL/GenBank/DDBJ databases">
        <title>The Genome Sequence of Spizellomyces punctatus strain DAOM BR117.</title>
        <authorList>
            <consortium name="The Broad Institute Genome Sequencing Platform"/>
            <person name="Russ C."/>
            <person name="Cuomo C."/>
            <person name="Shea T."/>
            <person name="Young S.K."/>
            <person name="Zeng Q."/>
            <person name="Koehrsen M."/>
            <person name="Haas B."/>
            <person name="Borodovsky M."/>
            <person name="Guigo R."/>
            <person name="Alvarado L."/>
            <person name="Berlin A."/>
            <person name="Bochicchio J."/>
            <person name="Borenstein D."/>
            <person name="Chapman S."/>
            <person name="Chen Z."/>
            <person name="Engels R."/>
            <person name="Freedman E."/>
            <person name="Gellesch M."/>
            <person name="Goldberg J."/>
            <person name="Griggs A."/>
            <person name="Gujja S."/>
            <person name="Heiman D."/>
            <person name="Hepburn T."/>
            <person name="Howarth C."/>
            <person name="Jen D."/>
            <person name="Larson L."/>
            <person name="Lewis B."/>
            <person name="Mehta T."/>
            <person name="Park D."/>
            <person name="Pearson M."/>
            <person name="Roberts A."/>
            <person name="Saif S."/>
            <person name="Shenoy N."/>
            <person name="Sisk P."/>
            <person name="Stolte C."/>
            <person name="Sykes S."/>
            <person name="Thomson T."/>
            <person name="Walk T."/>
            <person name="White J."/>
            <person name="Yandava C."/>
            <person name="Burger G."/>
            <person name="Gray M.W."/>
            <person name="Holland P.W.H."/>
            <person name="King N."/>
            <person name="Lang F.B.F."/>
            <person name="Roger A.J."/>
            <person name="Ruiz-Trillo I."/>
            <person name="Lander E."/>
            <person name="Nusbaum C."/>
        </authorList>
    </citation>
    <scope>NUCLEOTIDE SEQUENCE [LARGE SCALE GENOMIC DNA]</scope>
    <source>
        <strain evidence="7 8">DAOM BR117</strain>
    </source>
</reference>
<protein>
    <recommendedName>
        <fullName evidence="9">UDP-galactose transporter</fullName>
    </recommendedName>
</protein>
<feature type="transmembrane region" description="Helical" evidence="6">
    <location>
        <begin position="314"/>
        <end position="333"/>
    </location>
</feature>
<organism evidence="7 8">
    <name type="scientific">Spizellomyces punctatus (strain DAOM BR117)</name>
    <dbReference type="NCBI Taxonomy" id="645134"/>
    <lineage>
        <taxon>Eukaryota</taxon>
        <taxon>Fungi</taxon>
        <taxon>Fungi incertae sedis</taxon>
        <taxon>Chytridiomycota</taxon>
        <taxon>Chytridiomycota incertae sedis</taxon>
        <taxon>Chytridiomycetes</taxon>
        <taxon>Spizellomycetales</taxon>
        <taxon>Spizellomycetaceae</taxon>
        <taxon>Spizellomyces</taxon>
    </lineage>
</organism>
<dbReference type="InterPro" id="IPR037185">
    <property type="entry name" value="EmrE-like"/>
</dbReference>
<keyword evidence="4 6" id="KW-0472">Membrane</keyword>
<evidence type="ECO:0000256" key="3">
    <source>
        <dbReference type="ARBA" id="ARBA00022989"/>
    </source>
</evidence>
<dbReference type="RefSeq" id="XP_016604659.1">
    <property type="nucleotide sequence ID" value="XM_016756361.1"/>
</dbReference>
<gene>
    <name evidence="7" type="ORF">SPPG_08201</name>
</gene>
<dbReference type="InParanoid" id="A0A0L0H6N3"/>
<feature type="region of interest" description="Disordered" evidence="5">
    <location>
        <begin position="339"/>
        <end position="359"/>
    </location>
</feature>
<keyword evidence="8" id="KW-1185">Reference proteome</keyword>
<feature type="transmembrane region" description="Helical" evidence="6">
    <location>
        <begin position="194"/>
        <end position="214"/>
    </location>
</feature>
<name>A0A0L0H6N3_SPIPD</name>
<dbReference type="eggNOG" id="KOG2234">
    <property type="taxonomic scope" value="Eukaryota"/>
</dbReference>
<sequence length="403" mass="43867">MMPQNSLAHALVARFGPAMLSFMSLVLVQTTIGLVYKLSQAKGNYRFSQASALALAEFTKFCISTALYRKSLKSRPDAYSLVPNEQTWKGRRQVNGLFQSWINEVPPKMMRSIAMLTLMYGTNNHLTFYLFRLADPGTIQLVKSGSTLISAGILYLFLARTVSSLQWMAIVLQVCGLIVTQYRDGGTVYPISLYAFLLISTCITSVCSCINDHLLKQPVSIHAQNMVLYASGFLLNVTVYCWLAWRPGSTEPGFFEGYDEFNAVMVVFMNSIIGLVITAVYKYADAVIKCLAQSVTTALLIVLSTVLLGLPITLLTAVGSIVLFVSTYLYLGYGPSRSPNATQNTSCEGSTRPASKSADATKRRPVLGVVIVAVLVSCLLGLAMFGDSFSSTAMVAKASRTVA</sequence>
<dbReference type="GO" id="GO:0015165">
    <property type="term" value="F:pyrimidine nucleotide-sugar transmembrane transporter activity"/>
    <property type="evidence" value="ECO:0007669"/>
    <property type="project" value="InterPro"/>
</dbReference>
<proteinExistence type="predicted"/>
<feature type="transmembrane region" description="Helical" evidence="6">
    <location>
        <begin position="290"/>
        <end position="308"/>
    </location>
</feature>
<feature type="transmembrane region" description="Helical" evidence="6">
    <location>
        <begin position="366"/>
        <end position="385"/>
    </location>
</feature>
<dbReference type="STRING" id="645134.A0A0L0H6N3"/>
<accession>A0A0L0H6N3</accession>
<dbReference type="PANTHER" id="PTHR10231">
    <property type="entry name" value="NUCLEOTIDE-SUGAR TRANSMEMBRANE TRANSPORTER"/>
    <property type="match status" value="1"/>
</dbReference>
<feature type="transmembrane region" description="Helical" evidence="6">
    <location>
        <begin position="226"/>
        <end position="245"/>
    </location>
</feature>
<dbReference type="VEuPathDB" id="FungiDB:SPPG_08201"/>
<dbReference type="Pfam" id="PF04142">
    <property type="entry name" value="Nuc_sug_transp"/>
    <property type="match status" value="1"/>
</dbReference>
<evidence type="ECO:0000256" key="2">
    <source>
        <dbReference type="ARBA" id="ARBA00022692"/>
    </source>
</evidence>
<evidence type="ECO:0008006" key="9">
    <source>
        <dbReference type="Google" id="ProtNLM"/>
    </source>
</evidence>
<feature type="compositionally biased region" description="Polar residues" evidence="5">
    <location>
        <begin position="339"/>
        <end position="354"/>
    </location>
</feature>
<dbReference type="OMA" id="WNGAPRE"/>
<dbReference type="GO" id="GO:0000139">
    <property type="term" value="C:Golgi membrane"/>
    <property type="evidence" value="ECO:0007669"/>
    <property type="project" value="InterPro"/>
</dbReference>